<evidence type="ECO:0000256" key="4">
    <source>
        <dbReference type="ARBA" id="ARBA00022989"/>
    </source>
</evidence>
<evidence type="ECO:0000256" key="6">
    <source>
        <dbReference type="SAM" id="Phobius"/>
    </source>
</evidence>
<dbReference type="PROSITE" id="PS51257">
    <property type="entry name" value="PROKAR_LIPOPROTEIN"/>
    <property type="match status" value="1"/>
</dbReference>
<gene>
    <name evidence="9" type="ORF">J2I48_24665</name>
</gene>
<dbReference type="Proteomes" id="UP000664795">
    <property type="component" value="Unassembled WGS sequence"/>
</dbReference>
<proteinExistence type="predicted"/>
<dbReference type="PANTHER" id="PTHR30572">
    <property type="entry name" value="MEMBRANE COMPONENT OF TRANSPORTER-RELATED"/>
    <property type="match status" value="1"/>
</dbReference>
<name>A0A939K260_9BACT</name>
<dbReference type="Pfam" id="PF02687">
    <property type="entry name" value="FtsX"/>
    <property type="match status" value="2"/>
</dbReference>
<organism evidence="9 10">
    <name type="scientific">Fibrella aquatilis</name>
    <dbReference type="NCBI Taxonomy" id="2817059"/>
    <lineage>
        <taxon>Bacteria</taxon>
        <taxon>Pseudomonadati</taxon>
        <taxon>Bacteroidota</taxon>
        <taxon>Cytophagia</taxon>
        <taxon>Cytophagales</taxon>
        <taxon>Spirosomataceae</taxon>
        <taxon>Fibrella</taxon>
    </lineage>
</organism>
<keyword evidence="3 6" id="KW-0812">Transmembrane</keyword>
<feature type="domain" description="MacB-like periplasmic core" evidence="8">
    <location>
        <begin position="20"/>
        <end position="237"/>
    </location>
</feature>
<feature type="transmembrane region" description="Helical" evidence="6">
    <location>
        <begin position="746"/>
        <end position="766"/>
    </location>
</feature>
<accession>A0A939K260</accession>
<reference evidence="9 10" key="1">
    <citation type="submission" date="2021-03" db="EMBL/GenBank/DDBJ databases">
        <title>Fibrella sp. HMF5036 genome sequencing and assembly.</title>
        <authorList>
            <person name="Kang H."/>
            <person name="Kim H."/>
            <person name="Bae S."/>
            <person name="Joh K."/>
        </authorList>
    </citation>
    <scope>NUCLEOTIDE SEQUENCE [LARGE SCALE GENOMIC DNA]</scope>
    <source>
        <strain evidence="9 10">HMF5036</strain>
    </source>
</reference>
<keyword evidence="2" id="KW-1003">Cell membrane</keyword>
<feature type="transmembrane region" description="Helical" evidence="6">
    <location>
        <begin position="662"/>
        <end position="686"/>
    </location>
</feature>
<keyword evidence="10" id="KW-1185">Reference proteome</keyword>
<comment type="caution">
    <text evidence="9">The sequence shown here is derived from an EMBL/GenBank/DDBJ whole genome shotgun (WGS) entry which is preliminary data.</text>
</comment>
<feature type="transmembrane region" description="Helical" evidence="6">
    <location>
        <begin position="418"/>
        <end position="438"/>
    </location>
</feature>
<evidence type="ECO:0000259" key="8">
    <source>
        <dbReference type="Pfam" id="PF12704"/>
    </source>
</evidence>
<dbReference type="RefSeq" id="WP_207338188.1">
    <property type="nucleotide sequence ID" value="NZ_JAFMYU010000028.1"/>
</dbReference>
<dbReference type="GO" id="GO:0005886">
    <property type="term" value="C:plasma membrane"/>
    <property type="evidence" value="ECO:0007669"/>
    <property type="project" value="UniProtKB-SubCell"/>
</dbReference>
<protein>
    <submittedName>
        <fullName evidence="9">ABC transporter permease</fullName>
    </submittedName>
</protein>
<dbReference type="AlphaFoldDB" id="A0A939K260"/>
<feature type="domain" description="ABC3 transporter permease C-terminal" evidence="7">
    <location>
        <begin position="284"/>
        <end position="399"/>
    </location>
</feature>
<feature type="transmembrane region" description="Helical" evidence="6">
    <location>
        <begin position="21"/>
        <end position="42"/>
    </location>
</feature>
<evidence type="ECO:0000259" key="7">
    <source>
        <dbReference type="Pfam" id="PF02687"/>
    </source>
</evidence>
<feature type="transmembrane region" description="Helical" evidence="6">
    <location>
        <begin position="280"/>
        <end position="299"/>
    </location>
</feature>
<feature type="domain" description="ABC3 transporter permease C-terminal" evidence="7">
    <location>
        <begin position="665"/>
        <end position="778"/>
    </location>
</feature>
<sequence length="785" mass="86479">MLRNYFLVSLRTLWRNRTQSFINVLGLALGMACALLMGLNIADELSFDQFHAKGPQLYKAFNRNTFEGNVHCWPTTPSPLAPALKAEFPEIVESTRVLWAQPHLANYGTTRINLQGSFVDPGFLTMFSFPLVQGNVKTALGSPNSIVLTQTAAASLFGTADPIGKVVRLDNKDSFVVSGVLKDLPKNTEFDFELLLPWTYLTKTGDDAAYWGNNYVRTFVELTPTATLAAVNAKVRDITKRNSKGTEDNEVFLYPAERWHLYGRFENGAESGGGIVYVRLAGYIAGFILLLACINFMNLSTARSEKRGREVGIRKVVGAGRGSLVGQFLGESMLLTLLSFMLALLITQLALPALNTLAEKRLFVPYASGFFWLACLALVLLTGLLAGSYPAFFLSAMQPLRVLKGRLATVRGKLAPRQALVVFQFLITVALLVCTLVVKRQMAHTQARDMGYDRNQLVFSRFTGDIEKNYAVIRGELLGQGIATAVCKTNNPITESYSNTWGLEWTGKQPGSKITFDQMTCAGDFVKTMGVKLLSGRDMDQLNYPNDTLACLVNATAAKVMGFKDPVGQIIKNEGKDFRIVGVFSDFIWGSPFDKVPPMFVKGENWFGTLNYRLNPALPTEVALKKAGKIFAQYNPAFPFEVSFVDQEYKRKFDQIRPISTLASVFAGLAVVIACLGLFGLATYMAEQRTKEIGVRKVLGASVAGVVALLSKDFLKLVVVAILLAIPLSWWGMNQWLDNYEYRAPLNWWIFAGAGLLAVAVALLTVSYQSLRAALINPVEALKGE</sequence>
<keyword evidence="4 6" id="KW-1133">Transmembrane helix</keyword>
<keyword evidence="5 6" id="KW-0472">Membrane</keyword>
<evidence type="ECO:0000256" key="1">
    <source>
        <dbReference type="ARBA" id="ARBA00004651"/>
    </source>
</evidence>
<dbReference type="InterPro" id="IPR003838">
    <property type="entry name" value="ABC3_permease_C"/>
</dbReference>
<evidence type="ECO:0000256" key="2">
    <source>
        <dbReference type="ARBA" id="ARBA00022475"/>
    </source>
</evidence>
<dbReference type="PANTHER" id="PTHR30572:SF18">
    <property type="entry name" value="ABC-TYPE MACROLIDE FAMILY EXPORT SYSTEM PERMEASE COMPONENT 2"/>
    <property type="match status" value="1"/>
</dbReference>
<dbReference type="GO" id="GO:0022857">
    <property type="term" value="F:transmembrane transporter activity"/>
    <property type="evidence" value="ECO:0007669"/>
    <property type="project" value="TreeGrafter"/>
</dbReference>
<dbReference type="Pfam" id="PF12704">
    <property type="entry name" value="MacB_PCD"/>
    <property type="match status" value="1"/>
</dbReference>
<feature type="transmembrane region" description="Helical" evidence="6">
    <location>
        <begin position="371"/>
        <end position="397"/>
    </location>
</feature>
<evidence type="ECO:0000313" key="9">
    <source>
        <dbReference type="EMBL" id="MBO0934223.1"/>
    </source>
</evidence>
<evidence type="ECO:0000256" key="3">
    <source>
        <dbReference type="ARBA" id="ARBA00022692"/>
    </source>
</evidence>
<comment type="subcellular location">
    <subcellularLocation>
        <location evidence="1">Cell membrane</location>
        <topology evidence="1">Multi-pass membrane protein</topology>
    </subcellularLocation>
</comment>
<feature type="transmembrane region" description="Helical" evidence="6">
    <location>
        <begin position="698"/>
        <end position="726"/>
    </location>
</feature>
<evidence type="ECO:0000313" key="10">
    <source>
        <dbReference type="Proteomes" id="UP000664795"/>
    </source>
</evidence>
<dbReference type="InterPro" id="IPR025857">
    <property type="entry name" value="MacB_PCD"/>
</dbReference>
<dbReference type="InterPro" id="IPR050250">
    <property type="entry name" value="Macrolide_Exporter_MacB"/>
</dbReference>
<dbReference type="EMBL" id="JAFMYU010000028">
    <property type="protein sequence ID" value="MBO0934223.1"/>
    <property type="molecule type" value="Genomic_DNA"/>
</dbReference>
<feature type="transmembrane region" description="Helical" evidence="6">
    <location>
        <begin position="333"/>
        <end position="351"/>
    </location>
</feature>
<evidence type="ECO:0000256" key="5">
    <source>
        <dbReference type="ARBA" id="ARBA00023136"/>
    </source>
</evidence>